<name>A0A6J6WI42_9ZZZZ</name>
<dbReference type="AlphaFoldDB" id="A0A6J6WI42"/>
<sequence length="210" mass="22848">MPHDDATLPESFAEELVRAGFDRSDPSRAMLIAALHHPFPRARSLAIRGLARHQCVDNEILLPLLHDENATVIHDALEVVAHLEGVNEDITAALSQLFNHADPLVVEATVFAAGELGLAVLVDELNRITSSHDDARCREAGVIALGQIGIDQGRDVILAALQDKPTVRRRAVVALSSFEGPDIETALDAAADDRDWQVRSAVEQLRRDPD</sequence>
<dbReference type="SMART" id="SM00567">
    <property type="entry name" value="EZ_HEAT"/>
    <property type="match status" value="3"/>
</dbReference>
<dbReference type="InterPro" id="IPR011989">
    <property type="entry name" value="ARM-like"/>
</dbReference>
<gene>
    <name evidence="1" type="ORF">UFOPK2958_00596</name>
</gene>
<dbReference type="EMBL" id="CAFAAB010000052">
    <property type="protein sequence ID" value="CAB4781867.1"/>
    <property type="molecule type" value="Genomic_DNA"/>
</dbReference>
<dbReference type="Gene3D" id="1.25.10.10">
    <property type="entry name" value="Leucine-rich Repeat Variant"/>
    <property type="match status" value="1"/>
</dbReference>
<dbReference type="InterPro" id="IPR016024">
    <property type="entry name" value="ARM-type_fold"/>
</dbReference>
<dbReference type="InterPro" id="IPR004155">
    <property type="entry name" value="PBS_lyase_HEAT"/>
</dbReference>
<evidence type="ECO:0000313" key="1">
    <source>
        <dbReference type="EMBL" id="CAB4781867.1"/>
    </source>
</evidence>
<dbReference type="Pfam" id="PF13646">
    <property type="entry name" value="HEAT_2"/>
    <property type="match status" value="1"/>
</dbReference>
<proteinExistence type="predicted"/>
<reference evidence="1" key="1">
    <citation type="submission" date="2020-05" db="EMBL/GenBank/DDBJ databases">
        <authorList>
            <person name="Chiriac C."/>
            <person name="Salcher M."/>
            <person name="Ghai R."/>
            <person name="Kavagutti S V."/>
        </authorList>
    </citation>
    <scope>NUCLEOTIDE SEQUENCE</scope>
</reference>
<dbReference type="SUPFAM" id="SSF48371">
    <property type="entry name" value="ARM repeat"/>
    <property type="match status" value="1"/>
</dbReference>
<organism evidence="1">
    <name type="scientific">freshwater metagenome</name>
    <dbReference type="NCBI Taxonomy" id="449393"/>
    <lineage>
        <taxon>unclassified sequences</taxon>
        <taxon>metagenomes</taxon>
        <taxon>ecological metagenomes</taxon>
    </lineage>
</organism>
<accession>A0A6J6WI42</accession>
<protein>
    <submittedName>
        <fullName evidence="1">Unannotated protein</fullName>
    </submittedName>
</protein>